<keyword evidence="2" id="KW-1185">Reference proteome</keyword>
<dbReference type="RefSeq" id="WP_230038512.1">
    <property type="nucleotide sequence ID" value="NZ_JAJJMM010000001.1"/>
</dbReference>
<accession>A0ABS8MHX4</accession>
<comment type="caution">
    <text evidence="1">The sequence shown here is derived from an EMBL/GenBank/DDBJ whole genome shotgun (WGS) entry which is preliminary data.</text>
</comment>
<organism evidence="1 2">
    <name type="scientific">Flavobacterium piscisymbiosum</name>
    <dbReference type="NCBI Taxonomy" id="2893753"/>
    <lineage>
        <taxon>Bacteria</taxon>
        <taxon>Pseudomonadati</taxon>
        <taxon>Bacteroidota</taxon>
        <taxon>Flavobacteriia</taxon>
        <taxon>Flavobacteriales</taxon>
        <taxon>Flavobacteriaceae</taxon>
        <taxon>Flavobacterium</taxon>
    </lineage>
</organism>
<name>A0ABS8MHX4_9FLAO</name>
<proteinExistence type="predicted"/>
<gene>
    <name evidence="1" type="ORF">LNP81_18890</name>
</gene>
<sequence>MKNIIVFLFFFNINAFSQSNICRSSIWDNSELFQKNEIDKYDNYDFSGLWNTTENNAVVGVIGDNYQRILIKLTSIKRNEKNKTEYIVHGKSSVKSNICDFTGTITIVKIQELKKLKFGVDDEYKNAGIKSQGLLAANYKFVENKSQKNTGEFQGKLQTIFYIDKHNLAKYNAIESYRDNYFNNAFVGIWKSNNSGKDKICNWGDYRVPNVNCDFDIGAGELSISQKYIKNGWEVKPKQNWWK</sequence>
<evidence type="ECO:0000313" key="1">
    <source>
        <dbReference type="EMBL" id="MCC9065074.1"/>
    </source>
</evidence>
<evidence type="ECO:0000313" key="2">
    <source>
        <dbReference type="Proteomes" id="UP001430679"/>
    </source>
</evidence>
<dbReference type="Proteomes" id="UP001430679">
    <property type="component" value="Unassembled WGS sequence"/>
</dbReference>
<reference evidence="1" key="1">
    <citation type="submission" date="2021-11" db="EMBL/GenBank/DDBJ databases">
        <title>Description of novel Flavobacterium species.</title>
        <authorList>
            <person name="Saticioglu I.B."/>
            <person name="Ay H."/>
            <person name="Altun S."/>
            <person name="Duman M."/>
        </authorList>
    </citation>
    <scope>NUCLEOTIDE SEQUENCE</scope>
    <source>
        <strain evidence="1">F-30</strain>
    </source>
</reference>
<protein>
    <submittedName>
        <fullName evidence="1">Uncharacterized protein</fullName>
    </submittedName>
</protein>
<dbReference type="EMBL" id="JAJJMM010000001">
    <property type="protein sequence ID" value="MCC9065074.1"/>
    <property type="molecule type" value="Genomic_DNA"/>
</dbReference>